<dbReference type="eggNOG" id="COG0312">
    <property type="taxonomic scope" value="Bacteria"/>
</dbReference>
<keyword evidence="3" id="KW-0378">Hydrolase</keyword>
<dbReference type="AlphaFoldDB" id="W6RUL7"/>
<dbReference type="InterPro" id="IPR051463">
    <property type="entry name" value="Peptidase_U62_metallo"/>
</dbReference>
<name>W6RUL7_9CLOT</name>
<sequence>MFKFPKGLYTDIRIETIYSTKIILDNFKLKQNNSKTEIGAIIRLFDGDRWYYSSTTEINNIQNEIDSLAKMAKVNDDIENNPIVKRLEVNKGNYLKYKDSDISKISNKSKIDVLNSYVPLLKNFKEIQDCKLYYLDNHTEKHIISSKGTDVTFDFQTCSISPRYILNVNNEPFNGGNDILSVTFDKLSNKEDFIINNIKKDIDYITNAVAVTPGKYTCILSPVTTGVFAHESFGHKSESDFMVGDETMKKEWVLGKKVGSDILNIVDTGSIEGAGYTPFDDEGTKCKKNYIIKDGILNGRLHSSNTAAILEENLTGNARAMNFQYEPLVRMTTTFIDKGSETKESLFKNVKEGIFIDTIRHGSGMTTFTIAPARAYMIRNGKISEPVKISVISGNVMSTLNKIDGISDKVELFSFALGGCGKMEQYPLKVGIGGPYIRVNEINVQ</sequence>
<dbReference type="Pfam" id="PF01523">
    <property type="entry name" value="PmbA_TldD_1st"/>
    <property type="match status" value="1"/>
</dbReference>
<dbReference type="GO" id="GO:0008237">
    <property type="term" value="F:metallopeptidase activity"/>
    <property type="evidence" value="ECO:0007669"/>
    <property type="project" value="UniProtKB-KW"/>
</dbReference>
<evidence type="ECO:0000256" key="4">
    <source>
        <dbReference type="ARBA" id="ARBA00023049"/>
    </source>
</evidence>
<evidence type="ECO:0000256" key="1">
    <source>
        <dbReference type="ARBA" id="ARBA00005836"/>
    </source>
</evidence>
<dbReference type="PANTHER" id="PTHR30624:SF0">
    <property type="entry name" value="METALLOPROTEASE SLR0863"/>
    <property type="match status" value="1"/>
</dbReference>
<protein>
    <submittedName>
        <fullName evidence="7">Putative Zn-dependent protease-like protein</fullName>
    </submittedName>
</protein>
<gene>
    <name evidence="7" type="ORF">CM240_0823</name>
</gene>
<dbReference type="PATRIC" id="fig|1216932.3.peg.809"/>
<dbReference type="EMBL" id="HG917868">
    <property type="protein sequence ID" value="CDM67988.1"/>
    <property type="molecule type" value="Genomic_DNA"/>
</dbReference>
<evidence type="ECO:0000313" key="7">
    <source>
        <dbReference type="EMBL" id="CDM67988.1"/>
    </source>
</evidence>
<dbReference type="OrthoDB" id="9803213at2"/>
<dbReference type="InterPro" id="IPR045569">
    <property type="entry name" value="Metalloprtase-TldD/E_C"/>
</dbReference>
<dbReference type="InterPro" id="IPR035068">
    <property type="entry name" value="TldD/PmbA_N"/>
</dbReference>
<keyword evidence="8" id="KW-1185">Reference proteome</keyword>
<accession>W6RUL7</accession>
<dbReference type="Pfam" id="PF19289">
    <property type="entry name" value="PmbA_TldD_3rd"/>
    <property type="match status" value="1"/>
</dbReference>
<dbReference type="STRING" id="1216932.CM240_0823"/>
<organism evidence="7 8">
    <name type="scientific">Clostridium bornimense</name>
    <dbReference type="NCBI Taxonomy" id="1216932"/>
    <lineage>
        <taxon>Bacteria</taxon>
        <taxon>Bacillati</taxon>
        <taxon>Bacillota</taxon>
        <taxon>Clostridia</taxon>
        <taxon>Eubacteriales</taxon>
        <taxon>Clostridiaceae</taxon>
        <taxon>Clostridium</taxon>
    </lineage>
</organism>
<dbReference type="GO" id="GO:0005829">
    <property type="term" value="C:cytosol"/>
    <property type="evidence" value="ECO:0007669"/>
    <property type="project" value="TreeGrafter"/>
</dbReference>
<feature type="domain" description="Metalloprotease TldD/E C-terminal" evidence="6">
    <location>
        <begin position="213"/>
        <end position="444"/>
    </location>
</feature>
<dbReference type="HOGENOM" id="CLU_026425_1_2_9"/>
<comment type="similarity">
    <text evidence="1">Belongs to the peptidase U62 family.</text>
</comment>
<dbReference type="InterPro" id="IPR036059">
    <property type="entry name" value="TldD/PmbA_sf"/>
</dbReference>
<evidence type="ECO:0000259" key="5">
    <source>
        <dbReference type="Pfam" id="PF01523"/>
    </source>
</evidence>
<dbReference type="PANTHER" id="PTHR30624">
    <property type="entry name" value="UNCHARACTERIZED PROTEIN TLDD AND PMBA"/>
    <property type="match status" value="1"/>
</dbReference>
<dbReference type="GO" id="GO:0006508">
    <property type="term" value="P:proteolysis"/>
    <property type="evidence" value="ECO:0007669"/>
    <property type="project" value="UniProtKB-KW"/>
</dbReference>
<dbReference type="KEGG" id="clt:CM240_0823"/>
<evidence type="ECO:0000256" key="2">
    <source>
        <dbReference type="ARBA" id="ARBA00022670"/>
    </source>
</evidence>
<dbReference type="Gene3D" id="3.30.2290.10">
    <property type="entry name" value="PmbA/TldD superfamily"/>
    <property type="match status" value="1"/>
</dbReference>
<dbReference type="SUPFAM" id="SSF111283">
    <property type="entry name" value="Putative modulator of DNA gyrase, PmbA/TldD"/>
    <property type="match status" value="1"/>
</dbReference>
<feature type="domain" description="Metalloprotease TldD/E N-terminal" evidence="5">
    <location>
        <begin position="11"/>
        <end position="72"/>
    </location>
</feature>
<keyword evidence="2 7" id="KW-0645">Protease</keyword>
<proteinExistence type="inferred from homology"/>
<evidence type="ECO:0000313" key="8">
    <source>
        <dbReference type="Proteomes" id="UP000019426"/>
    </source>
</evidence>
<dbReference type="Proteomes" id="UP000019426">
    <property type="component" value="Chromosome M2/40_rep1"/>
</dbReference>
<dbReference type="RefSeq" id="WP_044036741.1">
    <property type="nucleotide sequence ID" value="NZ_HG917868.1"/>
</dbReference>
<keyword evidence="4" id="KW-0482">Metalloprotease</keyword>
<evidence type="ECO:0000256" key="3">
    <source>
        <dbReference type="ARBA" id="ARBA00022801"/>
    </source>
</evidence>
<reference evidence="7 8" key="1">
    <citation type="submission" date="2013-11" db="EMBL/GenBank/DDBJ databases">
        <title>Complete genome sequence of Clostridum sp. M2/40.</title>
        <authorList>
            <person name="Wibberg D."/>
            <person name="Puehler A."/>
            <person name="Schlueter A."/>
        </authorList>
    </citation>
    <scope>NUCLEOTIDE SEQUENCE [LARGE SCALE GENOMIC DNA]</scope>
    <source>
        <strain evidence="8">M2/40</strain>
    </source>
</reference>
<evidence type="ECO:0000259" key="6">
    <source>
        <dbReference type="Pfam" id="PF19289"/>
    </source>
</evidence>
<dbReference type="InterPro" id="IPR002510">
    <property type="entry name" value="Metalloprtase-TldD/E_N"/>
</dbReference>